<protein>
    <submittedName>
        <fullName evidence="3">Cell wall protein V</fullName>
    </submittedName>
</protein>
<keyword evidence="2" id="KW-0732">Signal</keyword>
<proteinExistence type="predicted"/>
<gene>
    <name evidence="3" type="primary">cwpV</name>
    <name evidence="3" type="ORF">CLOHIR_02025</name>
</gene>
<dbReference type="SUPFAM" id="SSF51126">
    <property type="entry name" value="Pectin lyase-like"/>
    <property type="match status" value="1"/>
</dbReference>
<dbReference type="Proteomes" id="UP000003178">
    <property type="component" value="Unassembled WGS sequence"/>
</dbReference>
<dbReference type="Gene3D" id="3.40.50.12090">
    <property type="match status" value="2"/>
</dbReference>
<organism evidence="3 4">
    <name type="scientific">Peptacetobacter hiranonis (strain DSM 13275 / JCM 10541 / KCTC 15199 / TO-931)</name>
    <name type="common">Clostridium hiranonis</name>
    <dbReference type="NCBI Taxonomy" id="500633"/>
    <lineage>
        <taxon>Bacteria</taxon>
        <taxon>Bacillati</taxon>
        <taxon>Bacillota</taxon>
        <taxon>Clostridia</taxon>
        <taxon>Peptostreptococcales</taxon>
        <taxon>Peptostreptococcaceae</taxon>
        <taxon>Peptacetobacter</taxon>
    </lineage>
</organism>
<dbReference type="OrthoDB" id="1750954at2"/>
<reference evidence="3 4" key="2">
    <citation type="submission" date="2008-10" db="EMBL/GenBank/DDBJ databases">
        <title>Draft genome sequence of Clostridium hiranonis (DSM 13275).</title>
        <authorList>
            <person name="Sudarsanam P."/>
            <person name="Ley R."/>
            <person name="Guruge J."/>
            <person name="Turnbaugh P.J."/>
            <person name="Mahowald M."/>
            <person name="Liep D."/>
            <person name="Gordon J."/>
        </authorList>
    </citation>
    <scope>NUCLEOTIDE SEQUENCE [LARGE SCALE GENOMIC DNA]</scope>
    <source>
        <strain evidence="3 4">DSM 13275</strain>
    </source>
</reference>
<sequence>MKTPKHLATVMAITMVAGSVAPVMAATTSSETIIGNDRHETAVKISKDGWSSAETVILVNSSAIPDALTATPLAHAKKAPILLTGKDGLNKATANEIKRLGAKNVIMIGGDAVLSAKVEKDLKALNLKVDRIKGETREETALAIAKRLDGIKDVSEIAVVNGTTGLADAVSVAAAAAEKGMPILLANPKKGLSAAEKFIKDEAIKASFIIGGTTALPEKLVSSLPGKQRIEGSNRNDTNAKVIEKFYGDKELDNLYLAKDGRDGDTQLIDALAVGALAAKNGAPVLIASKKLSEKQIDVINTKKIDTITQVGGKGNEGAFNQLKDIEETDVYEVGTVEELKEALEKANANDKIVLKPNATITEDIIINTDKNVDIKVEGTVTGKVEITAPNGNVTDNSTSKPSTGGGTIVTPPADNSIKVDTPEELKEALKNAKAGDVIKITGNIGSTSSYGVYNVKANNVTITSNSKNTVYGSFVVTGEKCVINNITITNQGDKQGENTVDRNGINVACSDLTVTNCTFNNNSQGGITNGLSIWPTSTTVNYKISGNTFNGFKANDSGYSSVAITIAGGVAKENITGIKEASKLANMTDAQDKAIIDGNIFVDCKGDYCREDWTNGNKVYCKSISNGDNLYLEGAADSAKYYVTNNIERKSNATVKEGTTLAIASGKTMSLVDGAELTVNGEVTGTIIGKGATSKLVIGENGKYGNLGKGTYLWTNNEWVNEKTAIVSTEEELRTALANKEKTTIKLNDNINIEKRIHVKRSITIDLNNYELKCTELLNTEGNHSNGNPITDNNPKWGYAILITKDREGGENSQINVNVINGNLKFGASQEKQLNVGIGILGSNVDLTVSNVNVDMGGFTYKNAPDVAFGSMYGIATNGTYKNIKIDVKNGTKINNTILGMYLPSDKTDVTLTNTEINAGTGISIKGGILNIIDSKITATDDYGAPGAIDDYINGLKENNSGSEAAGEAIYLEGNYHWDAIVNISGNSELESKHGYALRTHFLRERATSGEHNGKTLKKEININGATVKAGKDKVIFKNHKTYESFPNDAINSLNSIKITAGKYTDDVTKYLESGYKCTELNGMYTVVKDDTVSTIK</sequence>
<dbReference type="InterPro" id="IPR051922">
    <property type="entry name" value="Bact_Sporulation_Assoc"/>
</dbReference>
<dbReference type="RefSeq" id="WP_006440887.1">
    <property type="nucleotide sequence ID" value="NZ_DS995359.1"/>
</dbReference>
<dbReference type="AlphaFoldDB" id="B6G1L8"/>
<evidence type="ECO:0000313" key="4">
    <source>
        <dbReference type="Proteomes" id="UP000003178"/>
    </source>
</evidence>
<reference evidence="3 4" key="1">
    <citation type="submission" date="2008-09" db="EMBL/GenBank/DDBJ databases">
        <authorList>
            <person name="Fulton L."/>
            <person name="Clifton S."/>
            <person name="Fulton B."/>
            <person name="Xu J."/>
            <person name="Minx P."/>
            <person name="Pepin K.H."/>
            <person name="Johnson M."/>
            <person name="Thiruvilangam P."/>
            <person name="Bhonagiri V."/>
            <person name="Nash W.E."/>
            <person name="Mardis E.R."/>
            <person name="Wilson R.K."/>
        </authorList>
    </citation>
    <scope>NUCLEOTIDE SEQUENCE [LARGE SCALE GENOMIC DNA]</scope>
    <source>
        <strain evidence="3 4">DSM 13275</strain>
    </source>
</reference>
<accession>B6G1L8</accession>
<feature type="signal peptide" evidence="2">
    <location>
        <begin position="1"/>
        <end position="25"/>
    </location>
</feature>
<dbReference type="eggNOG" id="COG2247">
    <property type="taxonomic scope" value="Bacteria"/>
</dbReference>
<dbReference type="PANTHER" id="PTHR30032">
    <property type="entry name" value="N-ACETYLMURAMOYL-L-ALANINE AMIDASE-RELATED"/>
    <property type="match status" value="1"/>
</dbReference>
<evidence type="ECO:0000256" key="2">
    <source>
        <dbReference type="SAM" id="SignalP"/>
    </source>
</evidence>
<feature type="region of interest" description="Disordered" evidence="1">
    <location>
        <begin position="391"/>
        <end position="416"/>
    </location>
</feature>
<dbReference type="Pfam" id="PF04122">
    <property type="entry name" value="CW_binding_2"/>
    <property type="match status" value="3"/>
</dbReference>
<evidence type="ECO:0000256" key="1">
    <source>
        <dbReference type="SAM" id="MobiDB-lite"/>
    </source>
</evidence>
<dbReference type="STRING" id="500633.CLOHIR_02025"/>
<dbReference type="EMBL" id="ABWP01000075">
    <property type="protein sequence ID" value="EEA84326.1"/>
    <property type="molecule type" value="Genomic_DNA"/>
</dbReference>
<keyword evidence="4" id="KW-1185">Reference proteome</keyword>
<feature type="chain" id="PRO_5002845082" evidence="2">
    <location>
        <begin position="26"/>
        <end position="1098"/>
    </location>
</feature>
<dbReference type="InterPro" id="IPR006626">
    <property type="entry name" value="PbH1"/>
</dbReference>
<dbReference type="HOGENOM" id="CLU_283541_0_0_9"/>
<dbReference type="InterPro" id="IPR007253">
    <property type="entry name" value="Cell_wall-bd_2"/>
</dbReference>
<name>B6G1L8_PEPHT</name>
<dbReference type="InterPro" id="IPR011050">
    <property type="entry name" value="Pectin_lyase_fold/virulence"/>
</dbReference>
<dbReference type="SMART" id="SM00710">
    <property type="entry name" value="PbH1"/>
    <property type="match status" value="4"/>
</dbReference>
<feature type="compositionally biased region" description="Polar residues" evidence="1">
    <location>
        <begin position="391"/>
        <end position="403"/>
    </location>
</feature>
<evidence type="ECO:0000313" key="3">
    <source>
        <dbReference type="EMBL" id="EEA84326.1"/>
    </source>
</evidence>
<dbReference type="PANTHER" id="PTHR30032:SF8">
    <property type="entry name" value="GERMINATION-SPECIFIC N-ACETYLMURAMOYL-L-ALANINE AMIDASE"/>
    <property type="match status" value="1"/>
</dbReference>
<comment type="caution">
    <text evidence="3">The sequence shown here is derived from an EMBL/GenBank/DDBJ whole genome shotgun (WGS) entry which is preliminary data.</text>
</comment>